<accession>A0AAV1HNV6</accession>
<dbReference type="Proteomes" id="UP001178508">
    <property type="component" value="Chromosome 23"/>
</dbReference>
<gene>
    <name evidence="1" type="ORF">XNOV1_A010949</name>
</gene>
<evidence type="ECO:0000313" key="1">
    <source>
        <dbReference type="EMBL" id="CAJ1086408.1"/>
    </source>
</evidence>
<organism evidence="1 2">
    <name type="scientific">Xyrichtys novacula</name>
    <name type="common">Pearly razorfish</name>
    <name type="synonym">Hemipteronotus novacula</name>
    <dbReference type="NCBI Taxonomy" id="13765"/>
    <lineage>
        <taxon>Eukaryota</taxon>
        <taxon>Metazoa</taxon>
        <taxon>Chordata</taxon>
        <taxon>Craniata</taxon>
        <taxon>Vertebrata</taxon>
        <taxon>Euteleostomi</taxon>
        <taxon>Actinopterygii</taxon>
        <taxon>Neopterygii</taxon>
        <taxon>Teleostei</taxon>
        <taxon>Neoteleostei</taxon>
        <taxon>Acanthomorphata</taxon>
        <taxon>Eupercaria</taxon>
        <taxon>Labriformes</taxon>
        <taxon>Labridae</taxon>
        <taxon>Xyrichtys</taxon>
    </lineage>
</organism>
<dbReference type="EMBL" id="OY660886">
    <property type="protein sequence ID" value="CAJ1086408.1"/>
    <property type="molecule type" value="Genomic_DNA"/>
</dbReference>
<sequence length="74" mass="8108">MSASADLERCGPTQCKSVTRLLHLSLSRMKDTGRLVCSVGELFEATCLDDEAGEAALHWSVHRHLGLQQVNKTV</sequence>
<reference evidence="1" key="1">
    <citation type="submission" date="2023-08" db="EMBL/GenBank/DDBJ databases">
        <authorList>
            <person name="Alioto T."/>
            <person name="Alioto T."/>
            <person name="Gomez Garrido J."/>
        </authorList>
    </citation>
    <scope>NUCLEOTIDE SEQUENCE</scope>
</reference>
<keyword evidence="2" id="KW-1185">Reference proteome</keyword>
<proteinExistence type="predicted"/>
<name>A0AAV1HNV6_XYRNO</name>
<protein>
    <submittedName>
        <fullName evidence="1">Uncharacterized protein</fullName>
    </submittedName>
</protein>
<evidence type="ECO:0000313" key="2">
    <source>
        <dbReference type="Proteomes" id="UP001178508"/>
    </source>
</evidence>
<dbReference type="AlphaFoldDB" id="A0AAV1HNV6"/>